<dbReference type="Proteomes" id="UP000434276">
    <property type="component" value="Unassembled WGS sequence"/>
</dbReference>
<evidence type="ECO:0000313" key="1">
    <source>
        <dbReference type="EMBL" id="CAA0384467.1"/>
    </source>
</evidence>
<proteinExistence type="predicted"/>
<sequence length="131" mass="14982">MERSCFKELRVADILSIGIKLHPYLTLKGLIEMKLCGLIHDTTGYILNGGITFLTVSSRLMKAFRNHGVRFWLMEKQGGAQEYAVKALIVSWSKRRIELWAVVSLVMWTVMDRRVNNWSRTADEPGMHGSV</sequence>
<name>A0A5S9XJD7_ARATH</name>
<reference evidence="1 2" key="1">
    <citation type="submission" date="2019-12" db="EMBL/GenBank/DDBJ databases">
        <authorList>
            <person name="Jiao W.-B."/>
            <person name="Schneeberger K."/>
        </authorList>
    </citation>
    <scope>NUCLEOTIDE SEQUENCE [LARGE SCALE GENOMIC DNA]</scope>
    <source>
        <strain evidence="2">cv. C24</strain>
    </source>
</reference>
<dbReference type="EMBL" id="CACSHJ010000089">
    <property type="protein sequence ID" value="CAA0384467.1"/>
    <property type="molecule type" value="Genomic_DNA"/>
</dbReference>
<evidence type="ECO:0000313" key="2">
    <source>
        <dbReference type="Proteomes" id="UP000434276"/>
    </source>
</evidence>
<dbReference type="AlphaFoldDB" id="A0A5S9XJD7"/>
<organism evidence="1 2">
    <name type="scientific">Arabidopsis thaliana</name>
    <name type="common">Mouse-ear cress</name>
    <dbReference type="NCBI Taxonomy" id="3702"/>
    <lineage>
        <taxon>Eukaryota</taxon>
        <taxon>Viridiplantae</taxon>
        <taxon>Streptophyta</taxon>
        <taxon>Embryophyta</taxon>
        <taxon>Tracheophyta</taxon>
        <taxon>Spermatophyta</taxon>
        <taxon>Magnoliopsida</taxon>
        <taxon>eudicotyledons</taxon>
        <taxon>Gunneridae</taxon>
        <taxon>Pentapetalae</taxon>
        <taxon>rosids</taxon>
        <taxon>malvids</taxon>
        <taxon>Brassicales</taxon>
        <taxon>Brassicaceae</taxon>
        <taxon>Camelineae</taxon>
        <taxon>Arabidopsis</taxon>
    </lineage>
</organism>
<gene>
    <name evidence="1" type="ORF">C24_LOCUS14652</name>
</gene>
<protein>
    <submittedName>
        <fullName evidence="1">Uncharacterized protein</fullName>
    </submittedName>
</protein>
<accession>A0A5S9XJD7</accession>
<dbReference type="OrthoDB" id="10336626at2759"/>